<dbReference type="EMBL" id="JACHDB010000001">
    <property type="protein sequence ID" value="MBB5430386.1"/>
    <property type="molecule type" value="Genomic_DNA"/>
</dbReference>
<dbReference type="EC" id="3.4.16.4" evidence="3"/>
<evidence type="ECO:0000313" key="3">
    <source>
        <dbReference type="EMBL" id="MBB5430386.1"/>
    </source>
</evidence>
<feature type="region of interest" description="Disordered" evidence="1">
    <location>
        <begin position="1"/>
        <end position="27"/>
    </location>
</feature>
<dbReference type="Proteomes" id="UP000572635">
    <property type="component" value="Unassembled WGS sequence"/>
</dbReference>
<keyword evidence="3" id="KW-0645">Protease</keyword>
<feature type="compositionally biased region" description="Polar residues" evidence="1">
    <location>
        <begin position="202"/>
        <end position="219"/>
    </location>
</feature>
<protein>
    <submittedName>
        <fullName evidence="3">D-alanyl-D-alanine carboxypeptidase</fullName>
        <ecNumber evidence="3">3.4.16.4</ecNumber>
    </submittedName>
</protein>
<evidence type="ECO:0000259" key="2">
    <source>
        <dbReference type="Pfam" id="PF00144"/>
    </source>
</evidence>
<dbReference type="Pfam" id="PF00144">
    <property type="entry name" value="Beta-lactamase"/>
    <property type="match status" value="1"/>
</dbReference>
<feature type="compositionally biased region" description="Low complexity" evidence="1">
    <location>
        <begin position="172"/>
        <end position="192"/>
    </location>
</feature>
<evidence type="ECO:0000256" key="1">
    <source>
        <dbReference type="SAM" id="MobiDB-lite"/>
    </source>
</evidence>
<feature type="domain" description="Beta-lactamase-related" evidence="2">
    <location>
        <begin position="38"/>
        <end position="353"/>
    </location>
</feature>
<dbReference type="PANTHER" id="PTHR46825:SF7">
    <property type="entry name" value="D-ALANYL-D-ALANINE CARBOXYPEPTIDASE"/>
    <property type="match status" value="1"/>
</dbReference>
<name>A0A7W8QJ22_9ACTN</name>
<dbReference type="AlphaFoldDB" id="A0A7W8QJ22"/>
<dbReference type="Gene3D" id="3.40.710.10">
    <property type="entry name" value="DD-peptidase/beta-lactamase superfamily"/>
    <property type="match status" value="2"/>
</dbReference>
<dbReference type="InterPro" id="IPR012338">
    <property type="entry name" value="Beta-lactam/transpept-like"/>
</dbReference>
<sequence length="382" mass="40309">MAAGTTVAVRSPADTGGAAAPGYGQDELRRDTDAIQALGVTGVQARVTTGSGQDLVAASGVAEVGTDRPVPRDGYFRMASTGKALVATVVLQLVDEGGPALDDTVDHWLPGLVDGNGNDGRRITVRQLLQHTSGLPDDLPGFATPQEYEERRYDAYTPRQIVARAMEHPRISRPAPSGATPTPATSCSAWSSKRPRAAPGTRRSSAGSWNRSAWTTPTCRTAPPGLRSPHANAYRVFPSGERVDVTEVIVADSGGYVSTTADVNRFFQALLGGELLPRERLAEMRDTVPVDEEMQVFWPDGRYGLGLVNRPLSCGGGYWSHEGGESGYITLNGATGDGGRAVTVSMSTALGDSPENMLRQEQAASDLVDRALCDTPGGGRDT</sequence>
<dbReference type="PANTHER" id="PTHR46825">
    <property type="entry name" value="D-ALANYL-D-ALANINE-CARBOXYPEPTIDASE/ENDOPEPTIDASE AMPH"/>
    <property type="match status" value="1"/>
</dbReference>
<feature type="region of interest" description="Disordered" evidence="1">
    <location>
        <begin position="168"/>
        <end position="226"/>
    </location>
</feature>
<dbReference type="RefSeq" id="WP_221331417.1">
    <property type="nucleotide sequence ID" value="NZ_BAAAJD010000056.1"/>
</dbReference>
<dbReference type="InterPro" id="IPR001466">
    <property type="entry name" value="Beta-lactam-related"/>
</dbReference>
<accession>A0A7W8QJ22</accession>
<evidence type="ECO:0000313" key="4">
    <source>
        <dbReference type="Proteomes" id="UP000572635"/>
    </source>
</evidence>
<proteinExistence type="predicted"/>
<comment type="caution">
    <text evidence="3">The sequence shown here is derived from an EMBL/GenBank/DDBJ whole genome shotgun (WGS) entry which is preliminary data.</text>
</comment>
<keyword evidence="4" id="KW-1185">Reference proteome</keyword>
<gene>
    <name evidence="3" type="ORF">HDA36_000470</name>
</gene>
<dbReference type="InterPro" id="IPR050491">
    <property type="entry name" value="AmpC-like"/>
</dbReference>
<keyword evidence="3" id="KW-0121">Carboxypeptidase</keyword>
<organism evidence="3 4">
    <name type="scientific">Nocardiopsis composta</name>
    <dbReference type="NCBI Taxonomy" id="157465"/>
    <lineage>
        <taxon>Bacteria</taxon>
        <taxon>Bacillati</taxon>
        <taxon>Actinomycetota</taxon>
        <taxon>Actinomycetes</taxon>
        <taxon>Streptosporangiales</taxon>
        <taxon>Nocardiopsidaceae</taxon>
        <taxon>Nocardiopsis</taxon>
    </lineage>
</organism>
<reference evidence="3 4" key="1">
    <citation type="submission" date="2020-08" db="EMBL/GenBank/DDBJ databases">
        <title>Sequencing the genomes of 1000 actinobacteria strains.</title>
        <authorList>
            <person name="Klenk H.-P."/>
        </authorList>
    </citation>
    <scope>NUCLEOTIDE SEQUENCE [LARGE SCALE GENOMIC DNA]</scope>
    <source>
        <strain evidence="3 4">DSM 44551</strain>
    </source>
</reference>
<keyword evidence="3" id="KW-0378">Hydrolase</keyword>
<dbReference type="GO" id="GO:0009002">
    <property type="term" value="F:serine-type D-Ala-D-Ala carboxypeptidase activity"/>
    <property type="evidence" value="ECO:0007669"/>
    <property type="project" value="UniProtKB-EC"/>
</dbReference>
<dbReference type="SUPFAM" id="SSF56601">
    <property type="entry name" value="beta-lactamase/transpeptidase-like"/>
    <property type="match status" value="1"/>
</dbReference>